<dbReference type="InterPro" id="IPR005467">
    <property type="entry name" value="His_kinase_dom"/>
</dbReference>
<evidence type="ECO:0000313" key="11">
    <source>
        <dbReference type="EMBL" id="QKQ50426.1"/>
    </source>
</evidence>
<comment type="subcellular location">
    <subcellularLocation>
        <location evidence="2">Cell inner membrane</location>
        <topology evidence="2">Multi-pass membrane protein</topology>
    </subcellularLocation>
</comment>
<keyword evidence="8" id="KW-0812">Transmembrane</keyword>
<evidence type="ECO:0000313" key="12">
    <source>
        <dbReference type="Proteomes" id="UP000509782"/>
    </source>
</evidence>
<dbReference type="InterPro" id="IPR036097">
    <property type="entry name" value="HisK_dim/P_sf"/>
</dbReference>
<gene>
    <name evidence="11" type="ORF">FOC81_28440</name>
</gene>
<evidence type="ECO:0000256" key="5">
    <source>
        <dbReference type="ARBA" id="ARBA00022679"/>
    </source>
</evidence>
<dbReference type="InterPro" id="IPR050351">
    <property type="entry name" value="BphY/WalK/GraS-like"/>
</dbReference>
<dbReference type="InterPro" id="IPR007890">
    <property type="entry name" value="CHASE2"/>
</dbReference>
<dbReference type="SMART" id="SM01080">
    <property type="entry name" value="CHASE2"/>
    <property type="match status" value="1"/>
</dbReference>
<dbReference type="PANTHER" id="PTHR42878">
    <property type="entry name" value="TWO-COMPONENT HISTIDINE KINASE"/>
    <property type="match status" value="1"/>
</dbReference>
<evidence type="ECO:0000256" key="8">
    <source>
        <dbReference type="SAM" id="Phobius"/>
    </source>
</evidence>
<dbReference type="GO" id="GO:0000156">
    <property type="term" value="F:phosphorelay response regulator activity"/>
    <property type="evidence" value="ECO:0007669"/>
    <property type="project" value="TreeGrafter"/>
</dbReference>
<dbReference type="Gene3D" id="3.30.450.20">
    <property type="entry name" value="PAS domain"/>
    <property type="match status" value="1"/>
</dbReference>
<accession>A0A6N0JUW4</accession>
<dbReference type="CDD" id="cd00130">
    <property type="entry name" value="PAS"/>
    <property type="match status" value="1"/>
</dbReference>
<name>A0A6N0JUW4_ACHDE</name>
<dbReference type="SUPFAM" id="SSF55785">
    <property type="entry name" value="PYP-like sensor domain (PAS domain)"/>
    <property type="match status" value="1"/>
</dbReference>
<keyword evidence="7 8" id="KW-0472">Membrane</keyword>
<evidence type="ECO:0000256" key="2">
    <source>
        <dbReference type="ARBA" id="ARBA00004429"/>
    </source>
</evidence>
<dbReference type="CDD" id="cd00075">
    <property type="entry name" value="HATPase"/>
    <property type="match status" value="1"/>
</dbReference>
<dbReference type="Pfam" id="PF05226">
    <property type="entry name" value="CHASE2"/>
    <property type="match status" value="1"/>
</dbReference>
<organism evidence="11 12">
    <name type="scientific">Achromobacter denitrificans</name>
    <name type="common">Alcaligenes denitrificans</name>
    <dbReference type="NCBI Taxonomy" id="32002"/>
    <lineage>
        <taxon>Bacteria</taxon>
        <taxon>Pseudomonadati</taxon>
        <taxon>Pseudomonadota</taxon>
        <taxon>Betaproteobacteria</taxon>
        <taxon>Burkholderiales</taxon>
        <taxon>Alcaligenaceae</taxon>
        <taxon>Achromobacter</taxon>
    </lineage>
</organism>
<dbReference type="SMART" id="SM00387">
    <property type="entry name" value="HATPase_c"/>
    <property type="match status" value="1"/>
</dbReference>
<dbReference type="InterPro" id="IPR017181">
    <property type="entry name" value="Sig_transdc_His_kin_CHASE2"/>
</dbReference>
<dbReference type="Pfam" id="PF00512">
    <property type="entry name" value="HisKA"/>
    <property type="match status" value="1"/>
</dbReference>
<dbReference type="InterPro" id="IPR003594">
    <property type="entry name" value="HATPase_dom"/>
</dbReference>
<dbReference type="SMART" id="SM00388">
    <property type="entry name" value="HisKA"/>
    <property type="match status" value="1"/>
</dbReference>
<dbReference type="InterPro" id="IPR035965">
    <property type="entry name" value="PAS-like_dom_sf"/>
</dbReference>
<dbReference type="GO" id="GO:0007234">
    <property type="term" value="P:osmosensory signaling via phosphorelay pathway"/>
    <property type="evidence" value="ECO:0007669"/>
    <property type="project" value="TreeGrafter"/>
</dbReference>
<dbReference type="Pfam" id="PF02518">
    <property type="entry name" value="HATPase_c"/>
    <property type="match status" value="1"/>
</dbReference>
<feature type="domain" description="PAC" evidence="10">
    <location>
        <begin position="499"/>
        <end position="549"/>
    </location>
</feature>
<dbReference type="GO" id="GO:0005886">
    <property type="term" value="C:plasma membrane"/>
    <property type="evidence" value="ECO:0007669"/>
    <property type="project" value="UniProtKB-SubCell"/>
</dbReference>
<dbReference type="InterPro" id="IPR003661">
    <property type="entry name" value="HisK_dim/P_dom"/>
</dbReference>
<dbReference type="EMBL" id="CP054569">
    <property type="protein sequence ID" value="QKQ50426.1"/>
    <property type="molecule type" value="Genomic_DNA"/>
</dbReference>
<dbReference type="SUPFAM" id="SSF47384">
    <property type="entry name" value="Homodimeric domain of signal transducing histidine kinase"/>
    <property type="match status" value="1"/>
</dbReference>
<dbReference type="InterPro" id="IPR036890">
    <property type="entry name" value="HATPase_C_sf"/>
</dbReference>
<reference evidence="11 12" key="1">
    <citation type="submission" date="2020-05" db="EMBL/GenBank/DDBJ databases">
        <title>FDA dAtabase for Regulatory Grade micrObial Sequences (FDA-ARGOS): Supporting development and validation of Infectious Disease Dx tests.</title>
        <authorList>
            <person name="Sproer C."/>
            <person name="Gronow S."/>
            <person name="Severitt S."/>
            <person name="Schroder I."/>
            <person name="Tallon L."/>
            <person name="Sadzewicz L."/>
            <person name="Zhao X."/>
            <person name="Vavikolanu K."/>
            <person name="Mehta A."/>
            <person name="Aluvathingal J."/>
            <person name="Nadendla S."/>
            <person name="Myers T."/>
            <person name="Yan Y."/>
            <person name="Sichtig H."/>
        </authorList>
    </citation>
    <scope>NUCLEOTIDE SEQUENCE [LARGE SCALE GENOMIC DNA]</scope>
    <source>
        <strain evidence="11 12">FDAARGOS_787</strain>
    </source>
</reference>
<proteinExistence type="predicted"/>
<feature type="domain" description="Histidine kinase" evidence="9">
    <location>
        <begin position="553"/>
        <end position="767"/>
    </location>
</feature>
<dbReference type="GO" id="GO:0030295">
    <property type="term" value="F:protein kinase activator activity"/>
    <property type="evidence" value="ECO:0007669"/>
    <property type="project" value="TreeGrafter"/>
</dbReference>
<evidence type="ECO:0000259" key="10">
    <source>
        <dbReference type="PROSITE" id="PS50113"/>
    </source>
</evidence>
<dbReference type="InterPro" id="IPR000014">
    <property type="entry name" value="PAS"/>
</dbReference>
<feature type="transmembrane region" description="Helical" evidence="8">
    <location>
        <begin position="317"/>
        <end position="336"/>
    </location>
</feature>
<dbReference type="Gene3D" id="3.30.565.10">
    <property type="entry name" value="Histidine kinase-like ATPase, C-terminal domain"/>
    <property type="match status" value="1"/>
</dbReference>
<evidence type="ECO:0000256" key="1">
    <source>
        <dbReference type="ARBA" id="ARBA00000085"/>
    </source>
</evidence>
<evidence type="ECO:0000256" key="4">
    <source>
        <dbReference type="ARBA" id="ARBA00022553"/>
    </source>
</evidence>
<dbReference type="PROSITE" id="PS50113">
    <property type="entry name" value="PAC"/>
    <property type="match status" value="1"/>
</dbReference>
<evidence type="ECO:0000256" key="6">
    <source>
        <dbReference type="ARBA" id="ARBA00022777"/>
    </source>
</evidence>
<dbReference type="Proteomes" id="UP000509782">
    <property type="component" value="Chromosome"/>
</dbReference>
<dbReference type="RefSeq" id="WP_174717246.1">
    <property type="nucleotide sequence ID" value="NZ_CP054569.1"/>
</dbReference>
<keyword evidence="5" id="KW-0808">Transferase</keyword>
<dbReference type="PANTHER" id="PTHR42878:SF13">
    <property type="entry name" value="HISTIDINE KINASE"/>
    <property type="match status" value="1"/>
</dbReference>
<dbReference type="AlphaFoldDB" id="A0A6N0JUW4"/>
<dbReference type="PROSITE" id="PS50109">
    <property type="entry name" value="HIS_KIN"/>
    <property type="match status" value="1"/>
</dbReference>
<sequence length="778" mass="84328">MAAADPPDRTSRSGLWLTVALAVLAALLGSLNGLGRVDQILYDRAVSATGRAADPDILIVAIDDASIDALGRWPWRRAVHAALLDRLRGARAVGLDLIFGEADTVNPHDDRLLADSIRRNGHTVLPVVLDRLNHPSAVSAAIPVLAQAAASEGFINARLDPDGAVREAVLTAQVAGKRWNHLAISMLEVGGEADKAQRLLRRAEPDGSILIPYAGPIAHVRTVPYLSVLRGDLSATELQGKYVLVGAWATGLGDAYPTPVSHDVSGMAGVEIIANLLQAARDDIAFQQPPGWWNGLFSALPVMLACLALWRLSPKRALLVCVALLAGILLAALLLLAYGNFWFAPTAALLGVALCYPLWSWRSQEAALRYMDNELRRLQREYPPVLNEARAQAAGPSASLESRVGELRRALARVRNLRRFLADGLDGMADATLVFDQDGRMRFRNQAAVMYFQRLGMRPPRVGRPAIHLLEKTISDPATRQRVAEALSGQGSIAETSPWSADLELRDRAGRDLILKCAPIHTAEGNFAGTVATLTDISRIRQAERQREETLRFISHDMRAPQSSILALVEMKQESGSQDAQSETLSRIATLARRTLHLVDDFVHLTRAESMTISEVELDLGSLLQDAVDEFWASAQKRDIALDLRLPLPVAYIRGDQTLLMRALCNLIDNAIKYSPAQTRIECGIDEEPGFWRVGIRDQGLGIAAEDLSRLFEPFSRVGIETRGDVGGAGLGLAFVRTVAERHGGSVDVSSELGAGSVFTLRLPIAPEEPPAGPRPAA</sequence>
<dbReference type="InterPro" id="IPR004358">
    <property type="entry name" value="Sig_transdc_His_kin-like_C"/>
</dbReference>
<keyword evidence="6" id="KW-0418">Kinase</keyword>
<dbReference type="InterPro" id="IPR000700">
    <property type="entry name" value="PAS-assoc_C"/>
</dbReference>
<feature type="transmembrane region" description="Helical" evidence="8">
    <location>
        <begin position="291"/>
        <end position="310"/>
    </location>
</feature>
<evidence type="ECO:0000256" key="7">
    <source>
        <dbReference type="ARBA" id="ARBA00023136"/>
    </source>
</evidence>
<dbReference type="PRINTS" id="PR00344">
    <property type="entry name" value="BCTRLSENSOR"/>
</dbReference>
<dbReference type="CDD" id="cd00082">
    <property type="entry name" value="HisKA"/>
    <property type="match status" value="1"/>
</dbReference>
<dbReference type="EC" id="2.7.13.3" evidence="3"/>
<dbReference type="PIRSF" id="PIRSF037347">
    <property type="entry name" value="STHK_CHASE2_PAS_prd"/>
    <property type="match status" value="1"/>
</dbReference>
<dbReference type="SUPFAM" id="SSF55874">
    <property type="entry name" value="ATPase domain of HSP90 chaperone/DNA topoisomerase II/histidine kinase"/>
    <property type="match status" value="1"/>
</dbReference>
<keyword evidence="8" id="KW-1133">Transmembrane helix</keyword>
<dbReference type="Gene3D" id="1.10.287.130">
    <property type="match status" value="1"/>
</dbReference>
<dbReference type="FunFam" id="3.30.565.10:FF:000006">
    <property type="entry name" value="Sensor histidine kinase WalK"/>
    <property type="match status" value="1"/>
</dbReference>
<keyword evidence="4" id="KW-0597">Phosphoprotein</keyword>
<evidence type="ECO:0000256" key="3">
    <source>
        <dbReference type="ARBA" id="ARBA00012438"/>
    </source>
</evidence>
<dbReference type="GO" id="GO:0000155">
    <property type="term" value="F:phosphorelay sensor kinase activity"/>
    <property type="evidence" value="ECO:0007669"/>
    <property type="project" value="InterPro"/>
</dbReference>
<comment type="catalytic activity">
    <reaction evidence="1">
        <text>ATP + protein L-histidine = ADP + protein N-phospho-L-histidine.</text>
        <dbReference type="EC" id="2.7.13.3"/>
    </reaction>
</comment>
<evidence type="ECO:0000259" key="9">
    <source>
        <dbReference type="PROSITE" id="PS50109"/>
    </source>
</evidence>
<protein>
    <recommendedName>
        <fullName evidence="3">histidine kinase</fullName>
        <ecNumber evidence="3">2.7.13.3</ecNumber>
    </recommendedName>
</protein>